<dbReference type="Gene3D" id="2.80.10.50">
    <property type="match status" value="3"/>
</dbReference>
<protein>
    <recommendedName>
        <fullName evidence="2">Ricin B lectin domain-containing protein</fullName>
    </recommendedName>
</protein>
<feature type="chain" id="PRO_5046560529" description="Ricin B lectin domain-containing protein" evidence="1">
    <location>
        <begin position="36"/>
        <end position="659"/>
    </location>
</feature>
<dbReference type="PROSITE" id="PS50231">
    <property type="entry name" value="RICIN_B_LECTIN"/>
    <property type="match status" value="1"/>
</dbReference>
<dbReference type="InterPro" id="IPR035992">
    <property type="entry name" value="Ricin_B-like_lectins"/>
</dbReference>
<dbReference type="EMBL" id="WSEM01000016">
    <property type="protein sequence ID" value="MVQ36426.1"/>
    <property type="molecule type" value="Genomic_DNA"/>
</dbReference>
<feature type="domain" description="Ricin B lectin" evidence="2">
    <location>
        <begin position="518"/>
        <end position="656"/>
    </location>
</feature>
<gene>
    <name evidence="3" type="ORF">GON05_17595</name>
</gene>
<evidence type="ECO:0000259" key="2">
    <source>
        <dbReference type="SMART" id="SM00458"/>
    </source>
</evidence>
<feature type="signal peptide" evidence="1">
    <location>
        <begin position="1"/>
        <end position="35"/>
    </location>
</feature>
<sequence length="659" mass="70657">MMAGIRFRFIPIVYFVILFAVLLGISVASAGRAHAANTTYYVDPAGNDANNGTSASTPWKTLTKVNATTFGAGDQILFKAGGSWSGQLHPLGSGTSGAPIVIDKYGSASNPLIDGNGGDSTVYLYNQSYWEITNLEVKNYNGVNSKRRGIFVVNDGAGTLNHIYIKNNNVHDVWGDNTKDADGSAGIMVVSKGTTPSKFNDVLIDGNTVGPDVDRTGIVIVSTFWCRSDVNCTATPNWYPSTNVVISNNYVQGIGGDGIVPQQTDGAIVQYNTVNGFNLRSNSYNAGIWPWDADNTVIQYNESYNGHSELDGTGFDADYGCTNTIIQYNYSHDNDGGFLLIMGTGTGKNDQTTARYNISQNDKRGLLVFSQGNPTNFQAYNNDFYIGSGMWTDVVTADWGTNPWWMYNNIIYNLGSGGYNLRGINSDYNLYYGNHPSSEPNESHKLTSDPAFVNVGSGNLGRASLNGYKLLQDSPAIGSGVFVNNNGGKDFWGNNVASSGSTNRGAYNGAGIASGFTSSYYKIISRNSGKALSIPGSSNTDGVQLQQLAYTGGDNQQWQIVYVGGGNYKIVSKLNSKAIDLSGYSTTDGASIIQWPFSGGDNQLWKLSAASPEGYYKLISKLSGKAVDISGGSTADGTPIIQWPFSGSYNQQWELVPVP</sequence>
<reference evidence="3 4" key="1">
    <citation type="submission" date="2019-12" db="EMBL/GenBank/DDBJ databases">
        <authorList>
            <person name="Huq M.A."/>
        </authorList>
    </citation>
    <scope>NUCLEOTIDE SEQUENCE [LARGE SCALE GENOMIC DNA]</scope>
    <source>
        <strain evidence="3 4">MAH-34</strain>
    </source>
</reference>
<dbReference type="SUPFAM" id="SSF50370">
    <property type="entry name" value="Ricin B-like lectins"/>
    <property type="match status" value="1"/>
</dbReference>
<dbReference type="SUPFAM" id="SSF51126">
    <property type="entry name" value="Pectin lyase-like"/>
    <property type="match status" value="1"/>
</dbReference>
<dbReference type="InterPro" id="IPR000772">
    <property type="entry name" value="Ricin_B_lectin"/>
</dbReference>
<dbReference type="InterPro" id="IPR012334">
    <property type="entry name" value="Pectin_lyas_fold"/>
</dbReference>
<keyword evidence="4" id="KW-1185">Reference proteome</keyword>
<comment type="caution">
    <text evidence="3">The sequence shown here is derived from an EMBL/GenBank/DDBJ whole genome shotgun (WGS) entry which is preliminary data.</text>
</comment>
<organism evidence="3 4">
    <name type="scientific">Paenibacillus anseongense</name>
    <dbReference type="NCBI Taxonomy" id="2682845"/>
    <lineage>
        <taxon>Bacteria</taxon>
        <taxon>Bacillati</taxon>
        <taxon>Bacillota</taxon>
        <taxon>Bacilli</taxon>
        <taxon>Bacillales</taxon>
        <taxon>Paenibacillaceae</taxon>
        <taxon>Paenibacillus</taxon>
    </lineage>
</organism>
<evidence type="ECO:0000313" key="3">
    <source>
        <dbReference type="EMBL" id="MVQ36426.1"/>
    </source>
</evidence>
<dbReference type="Gene3D" id="2.160.20.10">
    <property type="entry name" value="Single-stranded right-handed beta-helix, Pectin lyase-like"/>
    <property type="match status" value="1"/>
</dbReference>
<accession>A0ABW9UBP4</accession>
<dbReference type="InterPro" id="IPR011050">
    <property type="entry name" value="Pectin_lyase_fold/virulence"/>
</dbReference>
<dbReference type="Pfam" id="PF14200">
    <property type="entry name" value="RicinB_lectin_2"/>
    <property type="match status" value="2"/>
</dbReference>
<dbReference type="InterPro" id="IPR006626">
    <property type="entry name" value="PbH1"/>
</dbReference>
<name>A0ABW9UBP4_9BACL</name>
<evidence type="ECO:0000256" key="1">
    <source>
        <dbReference type="SAM" id="SignalP"/>
    </source>
</evidence>
<dbReference type="CDD" id="cd00161">
    <property type="entry name" value="beta-trefoil_Ricin-like"/>
    <property type="match status" value="1"/>
</dbReference>
<dbReference type="RefSeq" id="WP_157320404.1">
    <property type="nucleotide sequence ID" value="NZ_WSEM01000016.1"/>
</dbReference>
<dbReference type="SMART" id="SM00458">
    <property type="entry name" value="RICIN"/>
    <property type="match status" value="1"/>
</dbReference>
<dbReference type="Proteomes" id="UP000467637">
    <property type="component" value="Unassembled WGS sequence"/>
</dbReference>
<dbReference type="SMART" id="SM00710">
    <property type="entry name" value="PbH1"/>
    <property type="match status" value="8"/>
</dbReference>
<proteinExistence type="predicted"/>
<keyword evidence="1" id="KW-0732">Signal</keyword>
<evidence type="ECO:0000313" key="4">
    <source>
        <dbReference type="Proteomes" id="UP000467637"/>
    </source>
</evidence>